<name>G0RP42_HYPJQ</name>
<protein>
    <submittedName>
        <fullName evidence="8">Predicted protein</fullName>
    </submittedName>
</protein>
<keyword evidence="5" id="KW-0539">Nucleus</keyword>
<keyword evidence="1" id="KW-0479">Metal-binding</keyword>
<proteinExistence type="predicted"/>
<accession>G0RP42</accession>
<dbReference type="InterPro" id="IPR036864">
    <property type="entry name" value="Zn2-C6_fun-type_DNA-bd_sf"/>
</dbReference>
<evidence type="ECO:0000256" key="5">
    <source>
        <dbReference type="ARBA" id="ARBA00023242"/>
    </source>
</evidence>
<dbReference type="InterPro" id="IPR001138">
    <property type="entry name" value="Zn2Cys6_DnaBD"/>
</dbReference>
<evidence type="ECO:0000313" key="8">
    <source>
        <dbReference type="EMBL" id="EGR47019.1"/>
    </source>
</evidence>
<evidence type="ECO:0000256" key="6">
    <source>
        <dbReference type="SAM" id="MobiDB-lite"/>
    </source>
</evidence>
<dbReference type="Proteomes" id="UP000008984">
    <property type="component" value="Unassembled WGS sequence"/>
</dbReference>
<dbReference type="PANTHER" id="PTHR47660">
    <property type="entry name" value="TRANSCRIPTION FACTOR WITH C2H2 AND ZN(2)-CYS(6) DNA BINDING DOMAIN (EUROFUNG)-RELATED-RELATED"/>
    <property type="match status" value="1"/>
</dbReference>
<dbReference type="EMBL" id="GL985070">
    <property type="protein sequence ID" value="EGR47019.1"/>
    <property type="molecule type" value="Genomic_DNA"/>
</dbReference>
<evidence type="ECO:0000259" key="7">
    <source>
        <dbReference type="PROSITE" id="PS50048"/>
    </source>
</evidence>
<reference evidence="8 9" key="1">
    <citation type="journal article" date="2008" name="Nat. Biotechnol.">
        <title>Genome sequencing and analysis of the biomass-degrading fungus Trichoderma reesei (syn. Hypocrea jecorina).</title>
        <authorList>
            <person name="Martinez D."/>
            <person name="Berka R.M."/>
            <person name="Henrissat B."/>
            <person name="Saloheimo M."/>
            <person name="Arvas M."/>
            <person name="Baker S.E."/>
            <person name="Chapman J."/>
            <person name="Chertkov O."/>
            <person name="Coutinho P.M."/>
            <person name="Cullen D."/>
            <person name="Danchin E.G."/>
            <person name="Grigoriev I.V."/>
            <person name="Harris P."/>
            <person name="Jackson M."/>
            <person name="Kubicek C.P."/>
            <person name="Han C.S."/>
            <person name="Ho I."/>
            <person name="Larrondo L.F."/>
            <person name="de Leon A.L."/>
            <person name="Magnuson J.K."/>
            <person name="Merino S."/>
            <person name="Misra M."/>
            <person name="Nelson B."/>
            <person name="Putnam N."/>
            <person name="Robbertse B."/>
            <person name="Salamov A.A."/>
            <person name="Schmoll M."/>
            <person name="Terry A."/>
            <person name="Thayer N."/>
            <person name="Westerholm-Parvinen A."/>
            <person name="Schoch C.L."/>
            <person name="Yao J."/>
            <person name="Barabote R."/>
            <person name="Nelson M.A."/>
            <person name="Detter C."/>
            <person name="Bruce D."/>
            <person name="Kuske C.R."/>
            <person name="Xie G."/>
            <person name="Richardson P."/>
            <person name="Rokhsar D.S."/>
            <person name="Lucas S.M."/>
            <person name="Rubin E.M."/>
            <person name="Dunn-Coleman N."/>
            <person name="Ward M."/>
            <person name="Brettin T.S."/>
        </authorList>
    </citation>
    <scope>NUCLEOTIDE SEQUENCE [LARGE SCALE GENOMIC DNA]</scope>
    <source>
        <strain evidence="8 9">QM6a</strain>
    </source>
</reference>
<evidence type="ECO:0000256" key="1">
    <source>
        <dbReference type="ARBA" id="ARBA00022723"/>
    </source>
</evidence>
<keyword evidence="3" id="KW-0805">Transcription regulation</keyword>
<dbReference type="GO" id="GO:0000981">
    <property type="term" value="F:DNA-binding transcription factor activity, RNA polymerase II-specific"/>
    <property type="evidence" value="ECO:0007669"/>
    <property type="project" value="InterPro"/>
</dbReference>
<keyword evidence="4" id="KW-0804">Transcription</keyword>
<feature type="compositionally biased region" description="Pro residues" evidence="6">
    <location>
        <begin position="121"/>
        <end position="132"/>
    </location>
</feature>
<dbReference type="PROSITE" id="PS50048">
    <property type="entry name" value="ZN2_CY6_FUNGAL_2"/>
    <property type="match status" value="1"/>
</dbReference>
<feature type="domain" description="Zn(2)-C6 fungal-type" evidence="7">
    <location>
        <begin position="8"/>
        <end position="38"/>
    </location>
</feature>
<dbReference type="OrthoDB" id="5423818at2759"/>
<dbReference type="Gene3D" id="4.10.240.10">
    <property type="entry name" value="Zn(2)-C6 fungal-type DNA-binding domain"/>
    <property type="match status" value="1"/>
</dbReference>
<feature type="compositionally biased region" description="Low complexity" evidence="6">
    <location>
        <begin position="100"/>
        <end position="119"/>
    </location>
</feature>
<evidence type="ECO:0000256" key="2">
    <source>
        <dbReference type="ARBA" id="ARBA00022833"/>
    </source>
</evidence>
<dbReference type="KEGG" id="tre:TRIREDRAFT_109394"/>
<dbReference type="SMART" id="SM00066">
    <property type="entry name" value="GAL4"/>
    <property type="match status" value="1"/>
</dbReference>
<dbReference type="GO" id="GO:0008270">
    <property type="term" value="F:zinc ion binding"/>
    <property type="evidence" value="ECO:0007669"/>
    <property type="project" value="InterPro"/>
</dbReference>
<dbReference type="VEuPathDB" id="FungiDB:TRIREDRAFT_109394"/>
<sequence length="551" mass="59801">MPLSRKKSCVQCRRAKTRCTLSLPRCSRCMAKSLPCEYTGAAVPRMAPYSVLPRNAHTTHNDTLPHAGHVRVLAAASHGGHAAPAAPDYAVLDPLDMVSSSSSAMTGSSSSSTGQMAAAPLPSPHADWPPPLHVNLNPSHDTTTLDAASAMGLIEPCHNVFTFLNSITMDPPPSSDYPDDEDTRLRNPVTGSGTQSDFLLHDKASRVLTRRRALTASSVLATRTILGQVCSYPAMMVSGHALPPFIHSRCSLDDGLTYDCAREGRHGCLRKTLSVCASLHESFDSETMLESIQALTIYMLLQAQDTETLVKNNVKLLLITIGVRTTPSLLMLLTTTNAQTQELGPKLHTRLEYNTLIDTIENPLCRSTWVLYESARRYTAPPILPTLYPTPQPPDSHHSHAKRTLCLLYIIEMFLEINLRPRPISARCCQSFAATPLPCIRDLWEVPSTYDWSKRYSAFLRGRSVAKILTLRDYKMTQHLSPEELLDGVAGLNGVAGSGTGPGSGAGSVTKDVMRWCEGMDSFGTLVTLAATLLRYDVAPAGVGGNGLRIA</sequence>
<evidence type="ECO:0000313" key="9">
    <source>
        <dbReference type="Proteomes" id="UP000008984"/>
    </source>
</evidence>
<dbReference type="PANTHER" id="PTHR47660:SF3">
    <property type="entry name" value="FINGER DOMAIN PROTEIN, PUTATIVE (AFU_ORTHOLOGUE AFUA_4G03310)-RELATED"/>
    <property type="match status" value="1"/>
</dbReference>
<dbReference type="CDD" id="cd00067">
    <property type="entry name" value="GAL4"/>
    <property type="match status" value="1"/>
</dbReference>
<dbReference type="HOGENOM" id="CLU_046877_1_0_1"/>
<keyword evidence="9" id="KW-1185">Reference proteome</keyword>
<feature type="region of interest" description="Disordered" evidence="6">
    <location>
        <begin position="100"/>
        <end position="140"/>
    </location>
</feature>
<evidence type="ECO:0000256" key="4">
    <source>
        <dbReference type="ARBA" id="ARBA00023163"/>
    </source>
</evidence>
<dbReference type="PROSITE" id="PS00463">
    <property type="entry name" value="ZN2_CY6_FUNGAL_1"/>
    <property type="match status" value="1"/>
</dbReference>
<evidence type="ECO:0000256" key="3">
    <source>
        <dbReference type="ARBA" id="ARBA00023015"/>
    </source>
</evidence>
<dbReference type="GeneID" id="18481900"/>
<dbReference type="AlphaFoldDB" id="G0RP42"/>
<dbReference type="SUPFAM" id="SSF57701">
    <property type="entry name" value="Zn2/Cys6 DNA-binding domain"/>
    <property type="match status" value="1"/>
</dbReference>
<keyword evidence="2" id="KW-0862">Zinc</keyword>
<organism evidence="9">
    <name type="scientific">Hypocrea jecorina (strain QM6a)</name>
    <name type="common">Trichoderma reesei</name>
    <dbReference type="NCBI Taxonomy" id="431241"/>
    <lineage>
        <taxon>Eukaryota</taxon>
        <taxon>Fungi</taxon>
        <taxon>Dikarya</taxon>
        <taxon>Ascomycota</taxon>
        <taxon>Pezizomycotina</taxon>
        <taxon>Sordariomycetes</taxon>
        <taxon>Hypocreomycetidae</taxon>
        <taxon>Hypocreales</taxon>
        <taxon>Hypocreaceae</taxon>
        <taxon>Trichoderma</taxon>
    </lineage>
</organism>
<gene>
    <name evidence="8" type="ORF">TRIREDRAFT_109394</name>
</gene>
<dbReference type="eggNOG" id="ENOG502R6XH">
    <property type="taxonomic scope" value="Eukaryota"/>
</dbReference>
<dbReference type="Pfam" id="PF00172">
    <property type="entry name" value="Zn_clus"/>
    <property type="match status" value="1"/>
</dbReference>
<dbReference type="RefSeq" id="XP_006967035.1">
    <property type="nucleotide sequence ID" value="XM_006966973.1"/>
</dbReference>